<sequence length="118" mass="12419">LPVSVPSHCELMRPAAERFAESIAAINWQAPQIPLVQNVSAAVAADLDTLKRDLLEQLYKPVRWVESVQTLAANGATELVECGPGKVLAGLNKRCADGVSTANLNTPDAFAAARAALA</sequence>
<proteinExistence type="predicted"/>
<dbReference type="EMBL" id="JACARL010000037">
    <property type="protein sequence ID" value="NWE82015.1"/>
    <property type="molecule type" value="Genomic_DNA"/>
</dbReference>
<gene>
    <name evidence="5" type="ORF">HX795_07890</name>
</gene>
<comment type="caution">
    <text evidence="5">The sequence shown here is derived from an EMBL/GenBank/DDBJ whole genome shotgun (WGS) entry which is preliminary data.</text>
</comment>
<organism evidence="5 6">
    <name type="scientific">Pseudomonas edaphica</name>
    <dbReference type="NCBI Taxonomy" id="2006980"/>
    <lineage>
        <taxon>Bacteria</taxon>
        <taxon>Pseudomonadati</taxon>
        <taxon>Pseudomonadota</taxon>
        <taxon>Gammaproteobacteria</taxon>
        <taxon>Pseudomonadales</taxon>
        <taxon>Pseudomonadaceae</taxon>
        <taxon>Pseudomonas</taxon>
    </lineage>
</organism>
<feature type="non-terminal residue" evidence="5">
    <location>
        <position position="1"/>
    </location>
</feature>
<dbReference type="EC" id="2.3.1.39" evidence="1"/>
<keyword evidence="3" id="KW-0012">Acyltransferase</keyword>
<evidence type="ECO:0000313" key="6">
    <source>
        <dbReference type="Proteomes" id="UP000590218"/>
    </source>
</evidence>
<evidence type="ECO:0000256" key="1">
    <source>
        <dbReference type="ARBA" id="ARBA00013258"/>
    </source>
</evidence>
<dbReference type="InterPro" id="IPR016035">
    <property type="entry name" value="Acyl_Trfase/lysoPLipase"/>
</dbReference>
<dbReference type="GO" id="GO:0004314">
    <property type="term" value="F:[acyl-carrier-protein] S-malonyltransferase activity"/>
    <property type="evidence" value="ECO:0007669"/>
    <property type="project" value="UniProtKB-EC"/>
</dbReference>
<name>A0A7Y8KBR4_9PSED</name>
<comment type="catalytic activity">
    <reaction evidence="4">
        <text>holo-[ACP] + malonyl-CoA = malonyl-[ACP] + CoA</text>
        <dbReference type="Rhea" id="RHEA:41792"/>
        <dbReference type="Rhea" id="RHEA-COMP:9623"/>
        <dbReference type="Rhea" id="RHEA-COMP:9685"/>
        <dbReference type="ChEBI" id="CHEBI:57287"/>
        <dbReference type="ChEBI" id="CHEBI:57384"/>
        <dbReference type="ChEBI" id="CHEBI:64479"/>
        <dbReference type="ChEBI" id="CHEBI:78449"/>
        <dbReference type="EC" id="2.3.1.39"/>
    </reaction>
</comment>
<dbReference type="Proteomes" id="UP000590218">
    <property type="component" value="Unassembled WGS sequence"/>
</dbReference>
<evidence type="ECO:0000313" key="5">
    <source>
        <dbReference type="EMBL" id="NWE82015.1"/>
    </source>
</evidence>
<dbReference type="GO" id="GO:0006633">
    <property type="term" value="P:fatty acid biosynthetic process"/>
    <property type="evidence" value="ECO:0007669"/>
    <property type="project" value="TreeGrafter"/>
</dbReference>
<accession>A0A7Y8KBR4</accession>
<protein>
    <recommendedName>
        <fullName evidence="1">[acyl-carrier-protein] S-malonyltransferase</fullName>
        <ecNumber evidence="1">2.3.1.39</ecNumber>
    </recommendedName>
</protein>
<dbReference type="AlphaFoldDB" id="A0A7Y8KBR4"/>
<evidence type="ECO:0000256" key="4">
    <source>
        <dbReference type="ARBA" id="ARBA00048462"/>
    </source>
</evidence>
<dbReference type="PANTHER" id="PTHR42681">
    <property type="entry name" value="MALONYL-COA-ACYL CARRIER PROTEIN TRANSACYLASE, MITOCHONDRIAL"/>
    <property type="match status" value="1"/>
</dbReference>
<keyword evidence="2 5" id="KW-0808">Transferase</keyword>
<dbReference type="InterPro" id="IPR050858">
    <property type="entry name" value="Mal-CoA-ACP_Trans/PKS_FabD"/>
</dbReference>
<dbReference type="SUPFAM" id="SSF52151">
    <property type="entry name" value="FabD/lysophospholipase-like"/>
    <property type="match status" value="1"/>
</dbReference>
<reference evidence="5 6" key="1">
    <citation type="submission" date="2020-04" db="EMBL/GenBank/DDBJ databases">
        <title>Molecular characterization of pseudomonads from Agaricus bisporus reveal novel blotch 2 pathogens in Western Europe.</title>
        <authorList>
            <person name="Taparia T."/>
            <person name="Krijger M."/>
            <person name="Haynes E."/>
            <person name="Elpinstone J.G."/>
            <person name="Noble R."/>
            <person name="Van Der Wolf J."/>
        </authorList>
    </citation>
    <scope>NUCLEOTIDE SEQUENCE [LARGE SCALE GENOMIC DNA]</scope>
    <source>
        <strain evidence="5 6">K6002</strain>
    </source>
</reference>
<dbReference type="Gene3D" id="3.40.366.10">
    <property type="entry name" value="Malonyl-Coenzyme A Acyl Carrier Protein, domain 2"/>
    <property type="match status" value="1"/>
</dbReference>
<dbReference type="GO" id="GO:0005829">
    <property type="term" value="C:cytosol"/>
    <property type="evidence" value="ECO:0007669"/>
    <property type="project" value="TreeGrafter"/>
</dbReference>
<evidence type="ECO:0000256" key="2">
    <source>
        <dbReference type="ARBA" id="ARBA00022679"/>
    </source>
</evidence>
<dbReference type="PANTHER" id="PTHR42681:SF1">
    <property type="entry name" value="MALONYL-COA-ACYL CARRIER PROTEIN TRANSACYLASE, MITOCHONDRIAL"/>
    <property type="match status" value="1"/>
</dbReference>
<evidence type="ECO:0000256" key="3">
    <source>
        <dbReference type="ARBA" id="ARBA00023315"/>
    </source>
</evidence>
<dbReference type="InterPro" id="IPR001227">
    <property type="entry name" value="Ac_transferase_dom_sf"/>
</dbReference>